<dbReference type="Proteomes" id="UP000186997">
    <property type="component" value="Unassembled WGS sequence"/>
</dbReference>
<keyword evidence="1" id="KW-0732">Signal</keyword>
<proteinExistence type="predicted"/>
<name>A0A1R3WXM8_9RHOB</name>
<sequence length="241" mass="25817">MMRACLFVMLLPGIAQAACRQALSLGLDVSSSVDQSEYELQLDGVITALNAPVVMDILFLQPDAPVRLHVFEWSGPVNQTVIVPWTTINTPADISAISTRLRAHERGVPAPTTAVGSALLAGFSYLEDQADCWIRTLDLSGDGETNTGPLPEDIPDSATPAGVTVNGLVVGSGNFFGDQVSRTALADLEVYYRENVIRGPVAFVEVAQNYDDYAAAMERKLLRELSALAVGQLGPRQRTDG</sequence>
<dbReference type="InterPro" id="IPR036465">
    <property type="entry name" value="vWFA_dom_sf"/>
</dbReference>
<dbReference type="EMBL" id="FTPR01000001">
    <property type="protein sequence ID" value="SIT82920.1"/>
    <property type="molecule type" value="Genomic_DNA"/>
</dbReference>
<evidence type="ECO:0000313" key="3">
    <source>
        <dbReference type="Proteomes" id="UP000186997"/>
    </source>
</evidence>
<dbReference type="SUPFAM" id="SSF53300">
    <property type="entry name" value="vWA-like"/>
    <property type="match status" value="1"/>
</dbReference>
<evidence type="ECO:0000313" key="2">
    <source>
        <dbReference type="EMBL" id="SIT82920.1"/>
    </source>
</evidence>
<gene>
    <name evidence="2" type="ORF">SAMN05421665_1566</name>
</gene>
<dbReference type="Pfam" id="PF06707">
    <property type="entry name" value="DUF1194"/>
    <property type="match status" value="1"/>
</dbReference>
<evidence type="ECO:0000256" key="1">
    <source>
        <dbReference type="SAM" id="SignalP"/>
    </source>
</evidence>
<protein>
    <recommendedName>
        <fullName evidence="4">DUF1194 domain-containing protein</fullName>
    </recommendedName>
</protein>
<dbReference type="RefSeq" id="WP_076659073.1">
    <property type="nucleotide sequence ID" value="NZ_FTPR01000001.1"/>
</dbReference>
<dbReference type="InterPro" id="IPR010607">
    <property type="entry name" value="DUF1194"/>
</dbReference>
<feature type="chain" id="PRO_5012910077" description="DUF1194 domain-containing protein" evidence="1">
    <location>
        <begin position="18"/>
        <end position="241"/>
    </location>
</feature>
<dbReference type="Gene3D" id="3.40.50.410">
    <property type="entry name" value="von Willebrand factor, type A domain"/>
    <property type="match status" value="1"/>
</dbReference>
<keyword evidence="3" id="KW-1185">Reference proteome</keyword>
<evidence type="ECO:0008006" key="4">
    <source>
        <dbReference type="Google" id="ProtNLM"/>
    </source>
</evidence>
<organism evidence="2 3">
    <name type="scientific">Yoonia rosea</name>
    <dbReference type="NCBI Taxonomy" id="287098"/>
    <lineage>
        <taxon>Bacteria</taxon>
        <taxon>Pseudomonadati</taxon>
        <taxon>Pseudomonadota</taxon>
        <taxon>Alphaproteobacteria</taxon>
        <taxon>Rhodobacterales</taxon>
        <taxon>Paracoccaceae</taxon>
        <taxon>Yoonia</taxon>
    </lineage>
</organism>
<feature type="signal peptide" evidence="1">
    <location>
        <begin position="1"/>
        <end position="17"/>
    </location>
</feature>
<accession>A0A1R3WXM8</accession>
<dbReference type="STRING" id="287098.SAMN05421665_1566"/>
<dbReference type="AlphaFoldDB" id="A0A1R3WXM8"/>
<reference evidence="3" key="1">
    <citation type="submission" date="2017-01" db="EMBL/GenBank/DDBJ databases">
        <authorList>
            <person name="Varghese N."/>
            <person name="Submissions S."/>
        </authorList>
    </citation>
    <scope>NUCLEOTIDE SEQUENCE [LARGE SCALE GENOMIC DNA]</scope>
    <source>
        <strain evidence="3">DSM 29591</strain>
    </source>
</reference>
<dbReference type="OrthoDB" id="9792179at2"/>